<feature type="compositionally biased region" description="Basic and acidic residues" evidence="4">
    <location>
        <begin position="357"/>
        <end position="371"/>
    </location>
</feature>
<dbReference type="GO" id="GO:0007091">
    <property type="term" value="P:metaphase/anaphase transition of mitotic cell cycle"/>
    <property type="evidence" value="ECO:0007669"/>
    <property type="project" value="TreeGrafter"/>
</dbReference>
<dbReference type="Pfam" id="PF12895">
    <property type="entry name" value="ANAPC3"/>
    <property type="match status" value="1"/>
</dbReference>
<feature type="compositionally biased region" description="Polar residues" evidence="4">
    <location>
        <begin position="221"/>
        <end position="236"/>
    </location>
</feature>
<evidence type="ECO:0000256" key="1">
    <source>
        <dbReference type="ARBA" id="ARBA00022803"/>
    </source>
</evidence>
<evidence type="ECO:0000313" key="5">
    <source>
        <dbReference type="EMBL" id="KAJ9155058.1"/>
    </source>
</evidence>
<comment type="caution">
    <text evidence="5">The sequence shown here is derived from an EMBL/GenBank/DDBJ whole genome shotgun (WGS) entry which is preliminary data.</text>
</comment>
<evidence type="ECO:0000256" key="4">
    <source>
        <dbReference type="SAM" id="MobiDB-lite"/>
    </source>
</evidence>
<feature type="region of interest" description="Disordered" evidence="4">
    <location>
        <begin position="196"/>
        <end position="236"/>
    </location>
</feature>
<keyword evidence="1 3" id="KW-0802">TPR repeat</keyword>
<dbReference type="AlphaFoldDB" id="A0AA38RN11"/>
<evidence type="ECO:0000256" key="3">
    <source>
        <dbReference type="PROSITE-ProRule" id="PRU00339"/>
    </source>
</evidence>
<dbReference type="InterPro" id="IPR019734">
    <property type="entry name" value="TPR_rpt"/>
</dbReference>
<comment type="similarity">
    <text evidence="2">Belongs to the APC3/CDC27 family.</text>
</comment>
<dbReference type="GO" id="GO:0005680">
    <property type="term" value="C:anaphase-promoting complex"/>
    <property type="evidence" value="ECO:0007669"/>
    <property type="project" value="TreeGrafter"/>
</dbReference>
<evidence type="ECO:0000313" key="6">
    <source>
        <dbReference type="Proteomes" id="UP001174694"/>
    </source>
</evidence>
<dbReference type="SUPFAM" id="SSF48452">
    <property type="entry name" value="TPR-like"/>
    <property type="match status" value="1"/>
</dbReference>
<dbReference type="GO" id="GO:0005737">
    <property type="term" value="C:cytoplasm"/>
    <property type="evidence" value="ECO:0007669"/>
    <property type="project" value="TreeGrafter"/>
</dbReference>
<proteinExistence type="inferred from homology"/>
<feature type="repeat" description="TPR" evidence="3">
    <location>
        <begin position="126"/>
        <end position="159"/>
    </location>
</feature>
<evidence type="ECO:0000256" key="2">
    <source>
        <dbReference type="ARBA" id="ARBA00038210"/>
    </source>
</evidence>
<feature type="region of interest" description="Disordered" evidence="4">
    <location>
        <begin position="268"/>
        <end position="371"/>
    </location>
</feature>
<reference evidence="5" key="1">
    <citation type="submission" date="2022-07" db="EMBL/GenBank/DDBJ databases">
        <title>Fungi with potential for degradation of polypropylene.</title>
        <authorList>
            <person name="Gostincar C."/>
        </authorList>
    </citation>
    <scope>NUCLEOTIDE SEQUENCE</scope>
    <source>
        <strain evidence="5">EXF-13308</strain>
    </source>
</reference>
<dbReference type="InterPro" id="IPR011990">
    <property type="entry name" value="TPR-like_helical_dom_sf"/>
</dbReference>
<feature type="compositionally biased region" description="Polar residues" evidence="4">
    <location>
        <begin position="270"/>
        <end position="282"/>
    </location>
</feature>
<dbReference type="Gene3D" id="1.25.40.10">
    <property type="entry name" value="Tetratricopeptide repeat domain"/>
    <property type="match status" value="1"/>
</dbReference>
<sequence length="371" mass="40340">MAPSVALTNGLLRQAVYYHLDNSLHENALFFAERLSAQDKSIEPAFLLALCHLRLGDNRSAYEVSKAAGYRGTHVGCAYIFAQACLKLDLYKEGITALEKSKGLWSGKNHMGKHSACARVPHPDAAACNCLLGKLYRASDDKRKAVTAFEEALKANPFMWDAFTSLCDMGVGVKVANAFRMNEAVVRNLEQELNGASAEKREMSSHPLEPSSKRAAARSVMQDSSDPFDPQRSTAFQDIPSFSNLHGMDAEENDLFSKIAAARSRIAADGSTNHGSDGNETPTGPGATMVTQAPRAGLGPEPPQAPTRRTKPAQSVDQSLLDAPPKMSYRLGAKRRDKVQDASNDGPCLATPYLDRSTPRNREHHKEEARG</sequence>
<accession>A0AA38RN11</accession>
<dbReference type="GO" id="GO:0031145">
    <property type="term" value="P:anaphase-promoting complex-dependent catabolic process"/>
    <property type="evidence" value="ECO:0007669"/>
    <property type="project" value="TreeGrafter"/>
</dbReference>
<dbReference type="EMBL" id="JANBVO010000004">
    <property type="protein sequence ID" value="KAJ9155058.1"/>
    <property type="molecule type" value="Genomic_DNA"/>
</dbReference>
<dbReference type="Pfam" id="PF13181">
    <property type="entry name" value="TPR_8"/>
    <property type="match status" value="1"/>
</dbReference>
<protein>
    <submittedName>
        <fullName evidence="5">Protein bimA</fullName>
    </submittedName>
</protein>
<organism evidence="5 6">
    <name type="scientific">Pleurostoma richardsiae</name>
    <dbReference type="NCBI Taxonomy" id="41990"/>
    <lineage>
        <taxon>Eukaryota</taxon>
        <taxon>Fungi</taxon>
        <taxon>Dikarya</taxon>
        <taxon>Ascomycota</taxon>
        <taxon>Pezizomycotina</taxon>
        <taxon>Sordariomycetes</taxon>
        <taxon>Sordariomycetidae</taxon>
        <taxon>Calosphaeriales</taxon>
        <taxon>Pleurostomataceae</taxon>
        <taxon>Pleurostoma</taxon>
    </lineage>
</organism>
<dbReference type="Proteomes" id="UP001174694">
    <property type="component" value="Unassembled WGS sequence"/>
</dbReference>
<dbReference type="GO" id="GO:0016567">
    <property type="term" value="P:protein ubiquitination"/>
    <property type="evidence" value="ECO:0007669"/>
    <property type="project" value="TreeGrafter"/>
</dbReference>
<dbReference type="PANTHER" id="PTHR12558:SF13">
    <property type="entry name" value="CELL DIVISION CYCLE PROTEIN 27 HOMOLOG"/>
    <property type="match status" value="1"/>
</dbReference>
<keyword evidence="6" id="KW-1185">Reference proteome</keyword>
<dbReference type="GO" id="GO:0051301">
    <property type="term" value="P:cell division"/>
    <property type="evidence" value="ECO:0007669"/>
    <property type="project" value="TreeGrafter"/>
</dbReference>
<gene>
    <name evidence="5" type="ORF">NKR23_g2298</name>
</gene>
<dbReference type="PANTHER" id="PTHR12558">
    <property type="entry name" value="CELL DIVISION CYCLE 16,23,27"/>
    <property type="match status" value="1"/>
</dbReference>
<dbReference type="PROSITE" id="PS50005">
    <property type="entry name" value="TPR"/>
    <property type="match status" value="1"/>
</dbReference>
<name>A0AA38RN11_9PEZI</name>